<dbReference type="STRING" id="1280953.HOC_04292"/>
<dbReference type="Gene3D" id="3.90.1200.10">
    <property type="match status" value="1"/>
</dbReference>
<evidence type="ECO:0000313" key="2">
    <source>
        <dbReference type="EMBL" id="KDA03669.1"/>
    </source>
</evidence>
<dbReference type="GO" id="GO:0016740">
    <property type="term" value="F:transferase activity"/>
    <property type="evidence" value="ECO:0007669"/>
    <property type="project" value="UniProtKB-KW"/>
</dbReference>
<dbReference type="AlphaFoldDB" id="A0A059GAA3"/>
<reference evidence="2 3" key="1">
    <citation type="journal article" date="2014" name="Antonie Van Leeuwenhoek">
        <title>Hyphomonas beringensis sp. nov. and Hyphomonas chukchiensis sp. nov., isolated from surface seawater of the Bering Sea and Chukchi Sea.</title>
        <authorList>
            <person name="Li C."/>
            <person name="Lai Q."/>
            <person name="Li G."/>
            <person name="Dong C."/>
            <person name="Wang J."/>
            <person name="Liao Y."/>
            <person name="Shao Z."/>
        </authorList>
    </citation>
    <scope>NUCLEOTIDE SEQUENCE [LARGE SCALE GENOMIC DNA]</scope>
    <source>
        <strain evidence="2 3">SCH89</strain>
    </source>
</reference>
<dbReference type="eggNOG" id="COG3173">
    <property type="taxonomic scope" value="Bacteria"/>
</dbReference>
<sequence>MDISEKSTSGPEIDVSLVRSLLDSQFPQWAALPLTPVASDGTDNVMFRLGTDMCVRLPRVARAAGHVDKEQLWLPRLGALPLAIPEPLGHGLADDRYPWNWSVYSWIEGVPATPDQIADMDDAAATLAALLNAFQTVDAAAGPPSGAHNEYRGVPLALRDGVTRKAMETLKDEYDLPALTALWDTALAAPVRTAAPVWIHGDIHSGNLLASNGRLCGLIDFGLTGVGDPACDLMVAWSLLPQSSRAVFRSSLDVDAATWERGRGWALSVALVALAYYRDSNADISERSRHTLRQVLADTASEG</sequence>
<evidence type="ECO:0000259" key="1">
    <source>
        <dbReference type="Pfam" id="PF01636"/>
    </source>
</evidence>
<dbReference type="InterPro" id="IPR011009">
    <property type="entry name" value="Kinase-like_dom_sf"/>
</dbReference>
<dbReference type="Gene3D" id="3.30.200.20">
    <property type="entry name" value="Phosphorylase Kinase, domain 1"/>
    <property type="match status" value="1"/>
</dbReference>
<dbReference type="PATRIC" id="fig|1280953.3.peg.869"/>
<dbReference type="InterPro" id="IPR002575">
    <property type="entry name" value="Aminoglycoside_PTrfase"/>
</dbReference>
<dbReference type="Pfam" id="PF01636">
    <property type="entry name" value="APH"/>
    <property type="match status" value="1"/>
</dbReference>
<protein>
    <submittedName>
        <fullName evidence="2">Aminoglycoside phosphotransferase</fullName>
    </submittedName>
</protein>
<proteinExistence type="predicted"/>
<feature type="domain" description="Aminoglycoside phosphotransferase" evidence="1">
    <location>
        <begin position="38"/>
        <end position="265"/>
    </location>
</feature>
<dbReference type="RefSeq" id="WP_156950373.1">
    <property type="nucleotide sequence ID" value="NZ_ARYL01000004.1"/>
</dbReference>
<dbReference type="Proteomes" id="UP000024942">
    <property type="component" value="Unassembled WGS sequence"/>
</dbReference>
<gene>
    <name evidence="2" type="ORF">HOC_04292</name>
</gene>
<dbReference type="PANTHER" id="PTHR21310:SF42">
    <property type="entry name" value="BIFUNCTIONAL AAC_APH"/>
    <property type="match status" value="1"/>
</dbReference>
<comment type="caution">
    <text evidence="2">The sequence shown here is derived from an EMBL/GenBank/DDBJ whole genome shotgun (WGS) entry which is preliminary data.</text>
</comment>
<dbReference type="OrthoDB" id="3806873at2"/>
<dbReference type="CDD" id="cd05155">
    <property type="entry name" value="APH_ChoK_like_1"/>
    <property type="match status" value="1"/>
</dbReference>
<dbReference type="EMBL" id="ARYL01000004">
    <property type="protein sequence ID" value="KDA03669.1"/>
    <property type="molecule type" value="Genomic_DNA"/>
</dbReference>
<dbReference type="InterPro" id="IPR051678">
    <property type="entry name" value="AGP_Transferase"/>
</dbReference>
<accession>A0A059GAA3</accession>
<organism evidence="2 3">
    <name type="scientific">Hyphomonas oceanitis SCH89</name>
    <dbReference type="NCBI Taxonomy" id="1280953"/>
    <lineage>
        <taxon>Bacteria</taxon>
        <taxon>Pseudomonadati</taxon>
        <taxon>Pseudomonadota</taxon>
        <taxon>Alphaproteobacteria</taxon>
        <taxon>Hyphomonadales</taxon>
        <taxon>Hyphomonadaceae</taxon>
        <taxon>Hyphomonas</taxon>
    </lineage>
</organism>
<dbReference type="PANTHER" id="PTHR21310">
    <property type="entry name" value="AMINOGLYCOSIDE PHOSPHOTRANSFERASE-RELATED-RELATED"/>
    <property type="match status" value="1"/>
</dbReference>
<evidence type="ECO:0000313" key="3">
    <source>
        <dbReference type="Proteomes" id="UP000024942"/>
    </source>
</evidence>
<keyword evidence="2" id="KW-0808">Transferase</keyword>
<dbReference type="SUPFAM" id="SSF56112">
    <property type="entry name" value="Protein kinase-like (PK-like)"/>
    <property type="match status" value="1"/>
</dbReference>
<keyword evidence="3" id="KW-1185">Reference proteome</keyword>
<name>A0A059GAA3_9PROT</name>